<keyword evidence="1" id="KW-0472">Membrane</keyword>
<sequence>MITAIARTAPNGVIGFTLHPDFVTASARPLATAVIKVTLFDVLAGTVRLTQAHLTDEGLAQLTEPMATTGDGVLKTFTFVVDSTLRVRSADSTYLYDFEVTAEAVSGAAQALVLSMVRVVKTGNHAPSSSVGPQAVVRVPKTVVKMSATGDVTDYDDSAKADLADKFAALAGVDSSAVEVEVSAASVLITVKITVADVAAASALTTSISSQLADPSAASAFTGLTITSAPTIAVAMEAGPAISNGWEPPTPPPMLPGAPPSPTEQGFWQWWVIFVVAVGSTCGCVCCILACLFMVMKRGGSKGKIKSDQGVASAISSASSTQPPIVV</sequence>
<dbReference type="EMBL" id="HBGU01024685">
    <property type="protein sequence ID" value="CAD9442427.1"/>
    <property type="molecule type" value="Transcribed_RNA"/>
</dbReference>
<gene>
    <name evidence="2" type="ORF">CBRE1094_LOCUS13402</name>
</gene>
<keyword evidence="1" id="KW-0812">Transmembrane</keyword>
<organism evidence="2">
    <name type="scientific">Haptolina brevifila</name>
    <dbReference type="NCBI Taxonomy" id="156173"/>
    <lineage>
        <taxon>Eukaryota</taxon>
        <taxon>Haptista</taxon>
        <taxon>Haptophyta</taxon>
        <taxon>Prymnesiophyceae</taxon>
        <taxon>Prymnesiales</taxon>
        <taxon>Prymnesiaceae</taxon>
        <taxon>Haptolina</taxon>
    </lineage>
</organism>
<proteinExistence type="predicted"/>
<feature type="transmembrane region" description="Helical" evidence="1">
    <location>
        <begin position="268"/>
        <end position="296"/>
    </location>
</feature>
<evidence type="ECO:0000256" key="1">
    <source>
        <dbReference type="SAM" id="Phobius"/>
    </source>
</evidence>
<keyword evidence="1" id="KW-1133">Transmembrane helix</keyword>
<protein>
    <submittedName>
        <fullName evidence="2">Uncharacterized protein</fullName>
    </submittedName>
</protein>
<accession>A0A7S2GCE0</accession>
<reference evidence="2" key="1">
    <citation type="submission" date="2021-01" db="EMBL/GenBank/DDBJ databases">
        <authorList>
            <person name="Corre E."/>
            <person name="Pelletier E."/>
            <person name="Niang G."/>
            <person name="Scheremetjew M."/>
            <person name="Finn R."/>
            <person name="Kale V."/>
            <person name="Holt S."/>
            <person name="Cochrane G."/>
            <person name="Meng A."/>
            <person name="Brown T."/>
            <person name="Cohen L."/>
        </authorList>
    </citation>
    <scope>NUCLEOTIDE SEQUENCE</scope>
    <source>
        <strain evidence="2">UTEX LB 985</strain>
    </source>
</reference>
<dbReference type="AlphaFoldDB" id="A0A7S2GCE0"/>
<name>A0A7S2GCE0_9EUKA</name>
<evidence type="ECO:0000313" key="2">
    <source>
        <dbReference type="EMBL" id="CAD9442427.1"/>
    </source>
</evidence>